<evidence type="ECO:0000259" key="9">
    <source>
        <dbReference type="PROSITE" id="PS52029"/>
    </source>
</evidence>
<dbReference type="Proteomes" id="UP000198704">
    <property type="component" value="Unassembled WGS sequence"/>
</dbReference>
<feature type="active site" description="Nucleophile" evidence="7">
    <location>
        <position position="115"/>
    </location>
</feature>
<evidence type="ECO:0000256" key="2">
    <source>
        <dbReference type="ARBA" id="ARBA00005992"/>
    </source>
</evidence>
<dbReference type="InterPro" id="IPR005490">
    <property type="entry name" value="LD_TPept_cat_dom"/>
</dbReference>
<evidence type="ECO:0000313" key="11">
    <source>
        <dbReference type="Proteomes" id="UP000198704"/>
    </source>
</evidence>
<reference evidence="11" key="1">
    <citation type="submission" date="2016-10" db="EMBL/GenBank/DDBJ databases">
        <authorList>
            <person name="Varghese N."/>
            <person name="Submissions S."/>
        </authorList>
    </citation>
    <scope>NUCLEOTIDE SEQUENCE [LARGE SCALE GENOMIC DNA]</scope>
    <source>
        <strain evidence="11">BL47</strain>
    </source>
</reference>
<comment type="pathway">
    <text evidence="1 7">Cell wall biogenesis; peptidoglycan biosynthesis.</text>
</comment>
<dbReference type="Pfam" id="PF03734">
    <property type="entry name" value="YkuD"/>
    <property type="match status" value="1"/>
</dbReference>
<dbReference type="PANTHER" id="PTHR30582:SF2">
    <property type="entry name" value="L,D-TRANSPEPTIDASE YCIB-RELATED"/>
    <property type="match status" value="1"/>
</dbReference>
<dbReference type="GO" id="GO:0008360">
    <property type="term" value="P:regulation of cell shape"/>
    <property type="evidence" value="ECO:0007669"/>
    <property type="project" value="UniProtKB-UniRule"/>
</dbReference>
<accession>A0A1G9YFL8</accession>
<evidence type="ECO:0000256" key="5">
    <source>
        <dbReference type="ARBA" id="ARBA00022984"/>
    </source>
</evidence>
<evidence type="ECO:0000256" key="8">
    <source>
        <dbReference type="SAM" id="SignalP"/>
    </source>
</evidence>
<keyword evidence="4 7" id="KW-0133">Cell shape</keyword>
<dbReference type="GO" id="GO:0005576">
    <property type="term" value="C:extracellular region"/>
    <property type="evidence" value="ECO:0007669"/>
    <property type="project" value="TreeGrafter"/>
</dbReference>
<sequence>MAVRHWAGAALLGGLLAGVLSAPAAAGVVAQIDQGSQRMRVFVDGYPAYDWPVSTARRGYVTPTGRYRVGLMAPMWRSHKYHGSPMPHAMFFRGGYAIHGTYATGSLGRRASHGCIRLSPGHAAALFSLARSRGGAAVVIRN</sequence>
<protein>
    <submittedName>
        <fullName evidence="10">L,D-transpeptidase catalytic domain</fullName>
    </submittedName>
</protein>
<gene>
    <name evidence="10" type="ORF">SAMN05216360_105279</name>
</gene>
<dbReference type="PROSITE" id="PS52029">
    <property type="entry name" value="LD_TPASE"/>
    <property type="match status" value="1"/>
</dbReference>
<dbReference type="GO" id="GO:0071972">
    <property type="term" value="F:peptidoglycan L,D-transpeptidase activity"/>
    <property type="evidence" value="ECO:0007669"/>
    <property type="project" value="TreeGrafter"/>
</dbReference>
<proteinExistence type="inferred from homology"/>
<dbReference type="RefSeq" id="WP_244507534.1">
    <property type="nucleotide sequence ID" value="NZ_FNHS01000005.1"/>
</dbReference>
<dbReference type="GO" id="GO:0071555">
    <property type="term" value="P:cell wall organization"/>
    <property type="evidence" value="ECO:0007669"/>
    <property type="project" value="UniProtKB-UniRule"/>
</dbReference>
<dbReference type="EMBL" id="FNHS01000005">
    <property type="protein sequence ID" value="SDN07261.1"/>
    <property type="molecule type" value="Genomic_DNA"/>
</dbReference>
<dbReference type="PANTHER" id="PTHR30582">
    <property type="entry name" value="L,D-TRANSPEPTIDASE"/>
    <property type="match status" value="1"/>
</dbReference>
<keyword evidence="8" id="KW-0732">Signal</keyword>
<evidence type="ECO:0000256" key="1">
    <source>
        <dbReference type="ARBA" id="ARBA00004752"/>
    </source>
</evidence>
<dbReference type="Gene3D" id="2.40.440.10">
    <property type="entry name" value="L,D-transpeptidase catalytic domain-like"/>
    <property type="match status" value="1"/>
</dbReference>
<dbReference type="InterPro" id="IPR038063">
    <property type="entry name" value="Transpep_catalytic_dom"/>
</dbReference>
<organism evidence="10 11">
    <name type="scientific">Methylobacterium phyllostachyos</name>
    <dbReference type="NCBI Taxonomy" id="582672"/>
    <lineage>
        <taxon>Bacteria</taxon>
        <taxon>Pseudomonadati</taxon>
        <taxon>Pseudomonadota</taxon>
        <taxon>Alphaproteobacteria</taxon>
        <taxon>Hyphomicrobiales</taxon>
        <taxon>Methylobacteriaceae</taxon>
        <taxon>Methylobacterium</taxon>
    </lineage>
</organism>
<keyword evidence="6 7" id="KW-0961">Cell wall biogenesis/degradation</keyword>
<dbReference type="SUPFAM" id="SSF141523">
    <property type="entry name" value="L,D-transpeptidase catalytic domain-like"/>
    <property type="match status" value="1"/>
</dbReference>
<dbReference type="GO" id="GO:0018104">
    <property type="term" value="P:peptidoglycan-protein cross-linking"/>
    <property type="evidence" value="ECO:0007669"/>
    <property type="project" value="TreeGrafter"/>
</dbReference>
<evidence type="ECO:0000256" key="7">
    <source>
        <dbReference type="PROSITE-ProRule" id="PRU01373"/>
    </source>
</evidence>
<name>A0A1G9YFL8_9HYPH</name>
<comment type="similarity">
    <text evidence="2">Belongs to the YkuD family.</text>
</comment>
<evidence type="ECO:0000256" key="6">
    <source>
        <dbReference type="ARBA" id="ARBA00023316"/>
    </source>
</evidence>
<dbReference type="GO" id="GO:0016740">
    <property type="term" value="F:transferase activity"/>
    <property type="evidence" value="ECO:0007669"/>
    <property type="project" value="UniProtKB-KW"/>
</dbReference>
<feature type="signal peptide" evidence="8">
    <location>
        <begin position="1"/>
        <end position="26"/>
    </location>
</feature>
<evidence type="ECO:0000256" key="4">
    <source>
        <dbReference type="ARBA" id="ARBA00022960"/>
    </source>
</evidence>
<evidence type="ECO:0000313" key="10">
    <source>
        <dbReference type="EMBL" id="SDN07261.1"/>
    </source>
</evidence>
<keyword evidence="3" id="KW-0808">Transferase</keyword>
<feature type="active site" description="Proton donor/acceptor" evidence="7">
    <location>
        <position position="99"/>
    </location>
</feature>
<feature type="chain" id="PRO_5011781885" evidence="8">
    <location>
        <begin position="27"/>
        <end position="142"/>
    </location>
</feature>
<dbReference type="STRING" id="582672.SAMN05216360_105279"/>
<dbReference type="CDD" id="cd16913">
    <property type="entry name" value="YkuD_like"/>
    <property type="match status" value="1"/>
</dbReference>
<dbReference type="UniPathway" id="UPA00219"/>
<dbReference type="AlphaFoldDB" id="A0A1G9YFL8"/>
<keyword evidence="5 7" id="KW-0573">Peptidoglycan synthesis</keyword>
<feature type="domain" description="L,D-TPase catalytic" evidence="9">
    <location>
        <begin position="28"/>
        <end position="141"/>
    </location>
</feature>
<keyword evidence="11" id="KW-1185">Reference proteome</keyword>
<dbReference type="InterPro" id="IPR050979">
    <property type="entry name" value="LD-transpeptidase"/>
</dbReference>
<evidence type="ECO:0000256" key="3">
    <source>
        <dbReference type="ARBA" id="ARBA00022679"/>
    </source>
</evidence>